<feature type="transmembrane region" description="Helical" evidence="1">
    <location>
        <begin position="167"/>
        <end position="188"/>
    </location>
</feature>
<evidence type="ECO:0000313" key="3">
    <source>
        <dbReference type="Proteomes" id="UP000029066"/>
    </source>
</evidence>
<name>A0A087DAH4_9BIFI</name>
<feature type="transmembrane region" description="Helical" evidence="1">
    <location>
        <begin position="200"/>
        <end position="221"/>
    </location>
</feature>
<proteinExistence type="predicted"/>
<accession>A0A087DAH4</accession>
<dbReference type="AlphaFoldDB" id="A0A087DAH4"/>
<sequence length="260" mass="28606">MKVCEVPLSVNPLSQNNIEPIIMIGVSAGGLAATLLLAYRFLRKPNAWRVHPKTAAWYVVIAAIQIFIMSTIGMTVKSLHKGVARQTLEQSCGIWGMHTSGGKVFAWLEDPGYPYLFGETRYGPLWFYQGGKAVSGGVTLQGDTATVYSGDYKANITINILNAGETMLINLFFMALIIILMFVVAYAIVGSNKPIEDQPIMIFVTWLCVFIAALMTGISIPVVDARWMIPTTIVLLLEDAAAFGLPFWLFARLRAKHQNS</sequence>
<dbReference type="OrthoDB" id="9942846at2"/>
<gene>
    <name evidence="2" type="ORF">BISA_0927</name>
</gene>
<comment type="caution">
    <text evidence="2">The sequence shown here is derived from an EMBL/GenBank/DDBJ whole genome shotgun (WGS) entry which is preliminary data.</text>
</comment>
<feature type="transmembrane region" description="Helical" evidence="1">
    <location>
        <begin position="20"/>
        <end position="42"/>
    </location>
</feature>
<organism evidence="2 3">
    <name type="scientific">Bifidobacterium saguini DSM 23967</name>
    <dbReference type="NCBI Taxonomy" id="1437607"/>
    <lineage>
        <taxon>Bacteria</taxon>
        <taxon>Bacillati</taxon>
        <taxon>Actinomycetota</taxon>
        <taxon>Actinomycetes</taxon>
        <taxon>Bifidobacteriales</taxon>
        <taxon>Bifidobacteriaceae</taxon>
        <taxon>Bifidobacterium</taxon>
    </lineage>
</organism>
<dbReference type="EMBL" id="JGZN01000008">
    <property type="protein sequence ID" value="KFI92524.1"/>
    <property type="molecule type" value="Genomic_DNA"/>
</dbReference>
<feature type="transmembrane region" description="Helical" evidence="1">
    <location>
        <begin position="227"/>
        <end position="251"/>
    </location>
</feature>
<dbReference type="Proteomes" id="UP000029066">
    <property type="component" value="Unassembled WGS sequence"/>
</dbReference>
<feature type="transmembrane region" description="Helical" evidence="1">
    <location>
        <begin position="54"/>
        <end position="76"/>
    </location>
</feature>
<keyword evidence="1" id="KW-0472">Membrane</keyword>
<dbReference type="RefSeq" id="WP_033891166.1">
    <property type="nucleotide sequence ID" value="NZ_JDUT01000010.1"/>
</dbReference>
<evidence type="ECO:0000256" key="1">
    <source>
        <dbReference type="SAM" id="Phobius"/>
    </source>
</evidence>
<evidence type="ECO:0000313" key="2">
    <source>
        <dbReference type="EMBL" id="KFI92524.1"/>
    </source>
</evidence>
<protein>
    <submittedName>
        <fullName evidence="2">Uncharacterized protein</fullName>
    </submittedName>
</protein>
<keyword evidence="1" id="KW-0812">Transmembrane</keyword>
<reference evidence="2 3" key="1">
    <citation type="submission" date="2014-03" db="EMBL/GenBank/DDBJ databases">
        <title>Genomics of Bifidobacteria.</title>
        <authorList>
            <person name="Ventura M."/>
            <person name="Milani C."/>
            <person name="Lugli G.A."/>
        </authorList>
    </citation>
    <scope>NUCLEOTIDE SEQUENCE [LARGE SCALE GENOMIC DNA]</scope>
    <source>
        <strain evidence="2 3">DSM 23967</strain>
    </source>
</reference>
<keyword evidence="1" id="KW-1133">Transmembrane helix</keyword>